<organism evidence="3 4">
    <name type="scientific">Mizuhopecten yessoensis</name>
    <name type="common">Japanese scallop</name>
    <name type="synonym">Patinopecten yessoensis</name>
    <dbReference type="NCBI Taxonomy" id="6573"/>
    <lineage>
        <taxon>Eukaryota</taxon>
        <taxon>Metazoa</taxon>
        <taxon>Spiralia</taxon>
        <taxon>Lophotrochozoa</taxon>
        <taxon>Mollusca</taxon>
        <taxon>Bivalvia</taxon>
        <taxon>Autobranchia</taxon>
        <taxon>Pteriomorphia</taxon>
        <taxon>Pectinida</taxon>
        <taxon>Pectinoidea</taxon>
        <taxon>Pectinidae</taxon>
        <taxon>Mizuhopecten</taxon>
    </lineage>
</organism>
<proteinExistence type="predicted"/>
<accession>A0A210QTK1</accession>
<dbReference type="Gene3D" id="3.10.100.10">
    <property type="entry name" value="Mannose-Binding Protein A, subunit A"/>
    <property type="match status" value="1"/>
</dbReference>
<dbReference type="CDD" id="cd00037">
    <property type="entry name" value="CLECT"/>
    <property type="match status" value="1"/>
</dbReference>
<dbReference type="PANTHER" id="PTHR22803">
    <property type="entry name" value="MANNOSE, PHOSPHOLIPASE, LECTIN RECEPTOR RELATED"/>
    <property type="match status" value="1"/>
</dbReference>
<dbReference type="PROSITE" id="PS50041">
    <property type="entry name" value="C_TYPE_LECTIN_2"/>
    <property type="match status" value="1"/>
</dbReference>
<evidence type="ECO:0000256" key="1">
    <source>
        <dbReference type="SAM" id="SignalP"/>
    </source>
</evidence>
<keyword evidence="3" id="KW-0675">Receptor</keyword>
<name>A0A210QTK1_MIZYE</name>
<dbReference type="Proteomes" id="UP000242188">
    <property type="component" value="Unassembled WGS sequence"/>
</dbReference>
<comment type="caution">
    <text evidence="3">The sequence shown here is derived from an EMBL/GenBank/DDBJ whole genome shotgun (WGS) entry which is preliminary data.</text>
</comment>
<evidence type="ECO:0000313" key="4">
    <source>
        <dbReference type="Proteomes" id="UP000242188"/>
    </source>
</evidence>
<keyword evidence="4" id="KW-1185">Reference proteome</keyword>
<gene>
    <name evidence="3" type="ORF">KP79_PYT21268</name>
</gene>
<dbReference type="InterPro" id="IPR001304">
    <property type="entry name" value="C-type_lectin-like"/>
</dbReference>
<dbReference type="EMBL" id="NEDP02001979">
    <property type="protein sequence ID" value="OWF52078.1"/>
    <property type="molecule type" value="Genomic_DNA"/>
</dbReference>
<evidence type="ECO:0000313" key="3">
    <source>
        <dbReference type="EMBL" id="OWF52078.1"/>
    </source>
</evidence>
<feature type="signal peptide" evidence="1">
    <location>
        <begin position="1"/>
        <end position="19"/>
    </location>
</feature>
<dbReference type="InterPro" id="IPR016186">
    <property type="entry name" value="C-type_lectin-like/link_sf"/>
</dbReference>
<dbReference type="SMART" id="SM00034">
    <property type="entry name" value="CLECT"/>
    <property type="match status" value="1"/>
</dbReference>
<feature type="chain" id="PRO_5011967605" evidence="1">
    <location>
        <begin position="20"/>
        <end position="203"/>
    </location>
</feature>
<evidence type="ECO:0000259" key="2">
    <source>
        <dbReference type="PROSITE" id="PS50041"/>
    </source>
</evidence>
<dbReference type="InterPro" id="IPR016187">
    <property type="entry name" value="CTDL_fold"/>
</dbReference>
<feature type="domain" description="C-type lectin" evidence="2">
    <location>
        <begin position="39"/>
        <end position="155"/>
    </location>
</feature>
<protein>
    <submittedName>
        <fullName evidence="3">Low affinity immunoglobulin epsilon Fc receptor</fullName>
    </submittedName>
</protein>
<dbReference type="OrthoDB" id="6162243at2759"/>
<dbReference type="Pfam" id="PF00059">
    <property type="entry name" value="Lectin_C"/>
    <property type="match status" value="1"/>
</dbReference>
<dbReference type="InterPro" id="IPR050111">
    <property type="entry name" value="C-type_lectin/snaclec_domain"/>
</dbReference>
<reference evidence="3 4" key="1">
    <citation type="journal article" date="2017" name="Nat. Ecol. Evol.">
        <title>Scallop genome provides insights into evolution of bilaterian karyotype and development.</title>
        <authorList>
            <person name="Wang S."/>
            <person name="Zhang J."/>
            <person name="Jiao W."/>
            <person name="Li J."/>
            <person name="Xun X."/>
            <person name="Sun Y."/>
            <person name="Guo X."/>
            <person name="Huan P."/>
            <person name="Dong B."/>
            <person name="Zhang L."/>
            <person name="Hu X."/>
            <person name="Sun X."/>
            <person name="Wang J."/>
            <person name="Zhao C."/>
            <person name="Wang Y."/>
            <person name="Wang D."/>
            <person name="Huang X."/>
            <person name="Wang R."/>
            <person name="Lv J."/>
            <person name="Li Y."/>
            <person name="Zhang Z."/>
            <person name="Liu B."/>
            <person name="Lu W."/>
            <person name="Hui Y."/>
            <person name="Liang J."/>
            <person name="Zhou Z."/>
            <person name="Hou R."/>
            <person name="Li X."/>
            <person name="Liu Y."/>
            <person name="Li H."/>
            <person name="Ning X."/>
            <person name="Lin Y."/>
            <person name="Zhao L."/>
            <person name="Xing Q."/>
            <person name="Dou J."/>
            <person name="Li Y."/>
            <person name="Mao J."/>
            <person name="Guo H."/>
            <person name="Dou H."/>
            <person name="Li T."/>
            <person name="Mu C."/>
            <person name="Jiang W."/>
            <person name="Fu Q."/>
            <person name="Fu X."/>
            <person name="Miao Y."/>
            <person name="Liu J."/>
            <person name="Yu Q."/>
            <person name="Li R."/>
            <person name="Liao H."/>
            <person name="Li X."/>
            <person name="Kong Y."/>
            <person name="Jiang Z."/>
            <person name="Chourrout D."/>
            <person name="Li R."/>
            <person name="Bao Z."/>
        </authorList>
    </citation>
    <scope>NUCLEOTIDE SEQUENCE [LARGE SCALE GENOMIC DNA]</scope>
    <source>
        <strain evidence="3 4">PY_sf001</strain>
    </source>
</reference>
<dbReference type="SUPFAM" id="SSF56436">
    <property type="entry name" value="C-type lectin-like"/>
    <property type="match status" value="1"/>
</dbReference>
<sequence length="203" mass="22180">MTSLAILILPLLCLQLAAAQTDVSRCPINLKRGPTLQSFEEQCYMFEIHHHRDWAHANNDCVAKGGVLLTLHSSTEQNFIMSTLGSLNFAGNGVWLGLTDQTTEGSFIWADGSPVDYTYWASGQPAGLGGIAAAQEDCTLMKYRDSGHWHDYPCSAVLFFPEDYGWICKFNMLPAATTTQEPVALPKTQAPIVTPTPSESVVV</sequence>
<dbReference type="AlphaFoldDB" id="A0A210QTK1"/>
<keyword evidence="1" id="KW-0732">Signal</keyword>